<feature type="region of interest" description="Disordered" evidence="1">
    <location>
        <begin position="32"/>
        <end position="66"/>
    </location>
</feature>
<sequence length="260" mass="25166">MNIRRYSLHLALAVVAVLVLVAGTVLIARTLGTGGSNGTETDPTPGPTGQADGGGGNGGGNGTPAPRAAVVRLPGVSLDGSFEFTDGTTGCAVIRNDGGVPVTLTRVSVVNAGALGACRTENVAVCTATPVTLAPSGRCAVAVRILPSTGATVRITADLRAVCHSLETWPCSEAKGRAPATRPFVVVASGLWEAATGRTPGDGDGGTPDEPDGGRDGDQRGGENGGGDPGGTQNGGRNGGNGDGDGGDGGDGDGDGGNGG</sequence>
<feature type="non-terminal residue" evidence="2">
    <location>
        <position position="260"/>
    </location>
</feature>
<feature type="region of interest" description="Disordered" evidence="1">
    <location>
        <begin position="192"/>
        <end position="260"/>
    </location>
</feature>
<dbReference type="Proteomes" id="UP000517765">
    <property type="component" value="Unassembled WGS sequence"/>
</dbReference>
<evidence type="ECO:0000256" key="1">
    <source>
        <dbReference type="SAM" id="MobiDB-lite"/>
    </source>
</evidence>
<feature type="compositionally biased region" description="Gly residues" evidence="1">
    <location>
        <begin position="51"/>
        <end position="62"/>
    </location>
</feature>
<feature type="compositionally biased region" description="Low complexity" evidence="1">
    <location>
        <begin position="38"/>
        <end position="50"/>
    </location>
</feature>
<gene>
    <name evidence="2" type="ORF">H3147_27325</name>
</gene>
<dbReference type="EMBL" id="JABJXA010000382">
    <property type="protein sequence ID" value="MBB1262478.1"/>
    <property type="molecule type" value="Genomic_DNA"/>
</dbReference>
<comment type="caution">
    <text evidence="2">The sequence shown here is derived from an EMBL/GenBank/DDBJ whole genome shotgun (WGS) entry which is preliminary data.</text>
</comment>
<feature type="compositionally biased region" description="Gly residues" evidence="1">
    <location>
        <begin position="222"/>
        <end position="244"/>
    </location>
</feature>
<evidence type="ECO:0000313" key="3">
    <source>
        <dbReference type="Proteomes" id="UP000517765"/>
    </source>
</evidence>
<reference evidence="3" key="1">
    <citation type="submission" date="2020-05" db="EMBL/GenBank/DDBJ databases">
        <title>Classification of alakaliphilic streptomycetes isolated from an alkaline soil next to Lonar Crater, India and a proposal for the recognition of Streptomyces alkaliterrae sp. nov.</title>
        <authorList>
            <person name="Golinska P."/>
        </authorList>
    </citation>
    <scope>NUCLEOTIDE SEQUENCE [LARGE SCALE GENOMIC DNA]</scope>
    <source>
        <strain evidence="3">OF8</strain>
    </source>
</reference>
<name>A0A7W3X1M3_9ACTN</name>
<feature type="compositionally biased region" description="Basic and acidic residues" evidence="1">
    <location>
        <begin position="212"/>
        <end position="221"/>
    </location>
</feature>
<protein>
    <submittedName>
        <fullName evidence="2">Uncharacterized protein</fullName>
    </submittedName>
</protein>
<evidence type="ECO:0000313" key="2">
    <source>
        <dbReference type="EMBL" id="MBB1262478.1"/>
    </source>
</evidence>
<dbReference type="AlphaFoldDB" id="A0A7W3X1M3"/>
<accession>A0A7W3X1M3</accession>
<proteinExistence type="predicted"/>
<feature type="compositionally biased region" description="Acidic residues" evidence="1">
    <location>
        <begin position="245"/>
        <end position="254"/>
    </location>
</feature>
<organism evidence="2 3">
    <name type="scientific">Streptomyces alkaliterrae</name>
    <dbReference type="NCBI Taxonomy" id="2213162"/>
    <lineage>
        <taxon>Bacteria</taxon>
        <taxon>Bacillati</taxon>
        <taxon>Actinomycetota</taxon>
        <taxon>Actinomycetes</taxon>
        <taxon>Kitasatosporales</taxon>
        <taxon>Streptomycetaceae</taxon>
        <taxon>Streptomyces</taxon>
    </lineage>
</organism>